<protein>
    <submittedName>
        <fullName evidence="1">Uncharacterized protein</fullName>
    </submittedName>
</protein>
<evidence type="ECO:0000313" key="1">
    <source>
        <dbReference type="EMBL" id="JAD69041.1"/>
    </source>
</evidence>
<accession>A0A0A9C0G6</accession>
<reference evidence="1" key="1">
    <citation type="submission" date="2014-09" db="EMBL/GenBank/DDBJ databases">
        <authorList>
            <person name="Magalhaes I.L.F."/>
            <person name="Oliveira U."/>
            <person name="Santos F.R."/>
            <person name="Vidigal T.H.D.A."/>
            <person name="Brescovit A.D."/>
            <person name="Santos A.J."/>
        </authorList>
    </citation>
    <scope>NUCLEOTIDE SEQUENCE</scope>
    <source>
        <tissue evidence="1">Shoot tissue taken approximately 20 cm above the soil surface</tissue>
    </source>
</reference>
<sequence length="16" mass="1953">MQMQTRRPRHVATDLL</sequence>
<name>A0A0A9C0G6_ARUDO</name>
<proteinExistence type="predicted"/>
<reference evidence="1" key="2">
    <citation type="journal article" date="2015" name="Data Brief">
        <title>Shoot transcriptome of the giant reed, Arundo donax.</title>
        <authorList>
            <person name="Barrero R.A."/>
            <person name="Guerrero F.D."/>
            <person name="Moolhuijzen P."/>
            <person name="Goolsby J.A."/>
            <person name="Tidwell J."/>
            <person name="Bellgard S.E."/>
            <person name="Bellgard M.I."/>
        </authorList>
    </citation>
    <scope>NUCLEOTIDE SEQUENCE</scope>
    <source>
        <tissue evidence="1">Shoot tissue taken approximately 20 cm above the soil surface</tissue>
    </source>
</reference>
<dbReference type="EMBL" id="GBRH01228854">
    <property type="protein sequence ID" value="JAD69041.1"/>
    <property type="molecule type" value="Transcribed_RNA"/>
</dbReference>
<dbReference type="AlphaFoldDB" id="A0A0A9C0G6"/>
<organism evidence="1">
    <name type="scientific">Arundo donax</name>
    <name type="common">Giant reed</name>
    <name type="synonym">Donax arundinaceus</name>
    <dbReference type="NCBI Taxonomy" id="35708"/>
    <lineage>
        <taxon>Eukaryota</taxon>
        <taxon>Viridiplantae</taxon>
        <taxon>Streptophyta</taxon>
        <taxon>Embryophyta</taxon>
        <taxon>Tracheophyta</taxon>
        <taxon>Spermatophyta</taxon>
        <taxon>Magnoliopsida</taxon>
        <taxon>Liliopsida</taxon>
        <taxon>Poales</taxon>
        <taxon>Poaceae</taxon>
        <taxon>PACMAD clade</taxon>
        <taxon>Arundinoideae</taxon>
        <taxon>Arundineae</taxon>
        <taxon>Arundo</taxon>
    </lineage>
</organism>